<dbReference type="InterPro" id="IPR000055">
    <property type="entry name" value="Restrct_endonuc_typeI_TRD"/>
</dbReference>
<dbReference type="Pfam" id="PF01420">
    <property type="entry name" value="Methylase_S"/>
    <property type="match status" value="1"/>
</dbReference>
<protein>
    <submittedName>
        <fullName evidence="5">Restriction endonuclease</fullName>
    </submittedName>
</protein>
<dbReference type="EMBL" id="QJVJ01000025">
    <property type="protein sequence ID" value="PYI50012.1"/>
    <property type="molecule type" value="Genomic_DNA"/>
</dbReference>
<dbReference type="PANTHER" id="PTHR30408">
    <property type="entry name" value="TYPE-1 RESTRICTION ENZYME ECOKI SPECIFICITY PROTEIN"/>
    <property type="match status" value="1"/>
</dbReference>
<keyword evidence="5" id="KW-0255">Endonuclease</keyword>
<dbReference type="GO" id="GO:0004519">
    <property type="term" value="F:endonuclease activity"/>
    <property type="evidence" value="ECO:0007669"/>
    <property type="project" value="UniProtKB-KW"/>
</dbReference>
<keyword evidence="5" id="KW-0378">Hydrolase</keyword>
<keyword evidence="2" id="KW-0680">Restriction system</keyword>
<proteinExistence type="inferred from homology"/>
<comment type="similarity">
    <text evidence="1">Belongs to the type-I restriction system S methylase family.</text>
</comment>
<dbReference type="InterPro" id="IPR044946">
    <property type="entry name" value="Restrct_endonuc_typeI_TRD_sf"/>
</dbReference>
<evidence type="ECO:0000256" key="2">
    <source>
        <dbReference type="ARBA" id="ARBA00022747"/>
    </source>
</evidence>
<keyword evidence="6" id="KW-1185">Reference proteome</keyword>
<dbReference type="Gene3D" id="3.90.220.20">
    <property type="entry name" value="DNA methylase specificity domains"/>
    <property type="match status" value="2"/>
</dbReference>
<keyword evidence="5" id="KW-0540">Nuclease</keyword>
<evidence type="ECO:0000256" key="1">
    <source>
        <dbReference type="ARBA" id="ARBA00010923"/>
    </source>
</evidence>
<dbReference type="Proteomes" id="UP000247476">
    <property type="component" value="Unassembled WGS sequence"/>
</dbReference>
<evidence type="ECO:0000313" key="6">
    <source>
        <dbReference type="Proteomes" id="UP000247476"/>
    </source>
</evidence>
<dbReference type="PANTHER" id="PTHR30408:SF13">
    <property type="entry name" value="TYPE I RESTRICTION ENZYME HINDI SPECIFICITY SUBUNIT"/>
    <property type="match status" value="1"/>
</dbReference>
<dbReference type="GO" id="GO:0009307">
    <property type="term" value="P:DNA restriction-modification system"/>
    <property type="evidence" value="ECO:0007669"/>
    <property type="project" value="UniProtKB-KW"/>
</dbReference>
<feature type="domain" description="Type I restriction modification DNA specificity" evidence="4">
    <location>
        <begin position="66"/>
        <end position="196"/>
    </location>
</feature>
<comment type="caution">
    <text evidence="5">The sequence shown here is derived from an EMBL/GenBank/DDBJ whole genome shotgun (WGS) entry which is preliminary data.</text>
</comment>
<dbReference type="SUPFAM" id="SSF116734">
    <property type="entry name" value="DNA methylase specificity domain"/>
    <property type="match status" value="2"/>
</dbReference>
<sequence>MRRSRRVWGLLVMSFNSRNYVDAQEFCIEVTDGTHDSPKRKEFGKYLITSKHIKGRNIDFDNAYLISEEDFNKINQRSKVDQWDVLISMIGEYCGFCYIERNPIINYAVKNVGILKAGTEAKAKWIYYYLNSPEGKNTLASLRSGTSQPYLALGALRKLPIYAPNNVKEIDLINHILSILDDKIELNNRMNKVLEQMAQAIFKQWFVDFEFPNDNGDPYKSSGGEMEWCEELGKEIPKGWRFGKVTDVLDINPKRSLKKGTKAIYLEMKNLPAFSARATDWIEREFTSGSKFINGDVLLARITPCLENGKTIIVDFLNAAEVGWGSTEFIVLRSKNEHALGFAYFLARSEDFRNHAIRNMSGSSGRQRVPESCFEFLLMPLPPSFVLEQFGKITDRFLQRMKRNGEEVKVLSILRDTLLPKLMSGEIDVSEIEL</sequence>
<evidence type="ECO:0000259" key="4">
    <source>
        <dbReference type="Pfam" id="PF01420"/>
    </source>
</evidence>
<name>A0A2V5JV93_9BACL</name>
<reference evidence="5 6" key="1">
    <citation type="submission" date="2018-05" db="EMBL/GenBank/DDBJ databases">
        <title>Paenibacillus flagellatus sp. nov., isolated from selenium mineral soil.</title>
        <authorList>
            <person name="Dai X."/>
        </authorList>
    </citation>
    <scope>NUCLEOTIDE SEQUENCE [LARGE SCALE GENOMIC DNA]</scope>
    <source>
        <strain evidence="5 6">DXL2</strain>
    </source>
</reference>
<organism evidence="5 6">
    <name type="scientific">Paenibacillus flagellatus</name>
    <dbReference type="NCBI Taxonomy" id="2211139"/>
    <lineage>
        <taxon>Bacteria</taxon>
        <taxon>Bacillati</taxon>
        <taxon>Bacillota</taxon>
        <taxon>Bacilli</taxon>
        <taxon>Bacillales</taxon>
        <taxon>Paenibacillaceae</taxon>
        <taxon>Paenibacillus</taxon>
    </lineage>
</organism>
<dbReference type="CDD" id="cd17260">
    <property type="entry name" value="RMtype1_S_EcoEI-TRD1-CR1_like"/>
    <property type="match status" value="1"/>
</dbReference>
<dbReference type="AlphaFoldDB" id="A0A2V5JV93"/>
<keyword evidence="3" id="KW-0238">DNA-binding</keyword>
<dbReference type="InterPro" id="IPR052021">
    <property type="entry name" value="Type-I_RS_S_subunit"/>
</dbReference>
<gene>
    <name evidence="5" type="ORF">DLM86_31210</name>
</gene>
<dbReference type="GO" id="GO:0003677">
    <property type="term" value="F:DNA binding"/>
    <property type="evidence" value="ECO:0007669"/>
    <property type="project" value="UniProtKB-KW"/>
</dbReference>
<evidence type="ECO:0000256" key="3">
    <source>
        <dbReference type="ARBA" id="ARBA00023125"/>
    </source>
</evidence>
<accession>A0A2V5JV93</accession>
<evidence type="ECO:0000313" key="5">
    <source>
        <dbReference type="EMBL" id="PYI50012.1"/>
    </source>
</evidence>